<feature type="transmembrane region" description="Helical" evidence="7">
    <location>
        <begin position="146"/>
        <end position="168"/>
    </location>
</feature>
<dbReference type="SUPFAM" id="SSF103473">
    <property type="entry name" value="MFS general substrate transporter"/>
    <property type="match status" value="1"/>
</dbReference>
<feature type="transmembrane region" description="Helical" evidence="7">
    <location>
        <begin position="225"/>
        <end position="247"/>
    </location>
</feature>
<dbReference type="AlphaFoldDB" id="A0A249KFQ4"/>
<proteinExistence type="predicted"/>
<dbReference type="GO" id="GO:0005886">
    <property type="term" value="C:plasma membrane"/>
    <property type="evidence" value="ECO:0007669"/>
    <property type="project" value="UniProtKB-SubCell"/>
</dbReference>
<dbReference type="KEGG" id="psuf:A1sIA56_01640"/>
<evidence type="ECO:0000256" key="4">
    <source>
        <dbReference type="ARBA" id="ARBA00022692"/>
    </source>
</evidence>
<name>A0A249KFQ4_9ACTN</name>
<keyword evidence="2" id="KW-0813">Transport</keyword>
<organism evidence="8 9">
    <name type="scientific">Candidatus Planktophila sulfonica</name>
    <dbReference type="NCBI Taxonomy" id="1884904"/>
    <lineage>
        <taxon>Bacteria</taxon>
        <taxon>Bacillati</taxon>
        <taxon>Actinomycetota</taxon>
        <taxon>Actinomycetes</taxon>
        <taxon>Candidatus Nanopelagicales</taxon>
        <taxon>Candidatus Nanopelagicaceae</taxon>
        <taxon>Candidatus Planktophila</taxon>
    </lineage>
</organism>
<keyword evidence="3" id="KW-1003">Cell membrane</keyword>
<feature type="transmembrane region" description="Helical" evidence="7">
    <location>
        <begin position="253"/>
        <end position="273"/>
    </location>
</feature>
<evidence type="ECO:0000256" key="2">
    <source>
        <dbReference type="ARBA" id="ARBA00022448"/>
    </source>
</evidence>
<dbReference type="Proteomes" id="UP000217215">
    <property type="component" value="Chromosome"/>
</dbReference>
<feature type="transmembrane region" description="Helical" evidence="7">
    <location>
        <begin position="48"/>
        <end position="70"/>
    </location>
</feature>
<feature type="transmembrane region" description="Helical" evidence="7">
    <location>
        <begin position="82"/>
        <end position="103"/>
    </location>
</feature>
<evidence type="ECO:0000313" key="8">
    <source>
        <dbReference type="EMBL" id="ASY15630.1"/>
    </source>
</evidence>
<dbReference type="EMBL" id="CP016773">
    <property type="protein sequence ID" value="ASY15630.1"/>
    <property type="molecule type" value="Genomic_DNA"/>
</dbReference>
<dbReference type="OrthoDB" id="5494559at2"/>
<dbReference type="PANTHER" id="PTHR23513">
    <property type="entry name" value="INTEGRAL MEMBRANE EFFLUX PROTEIN-RELATED"/>
    <property type="match status" value="1"/>
</dbReference>
<dbReference type="Pfam" id="PF05977">
    <property type="entry name" value="MFS_3"/>
    <property type="match status" value="1"/>
</dbReference>
<feature type="transmembrane region" description="Helical" evidence="7">
    <location>
        <begin position="308"/>
        <end position="328"/>
    </location>
</feature>
<dbReference type="Gene3D" id="1.20.1250.20">
    <property type="entry name" value="MFS general substrate transporter like domains"/>
    <property type="match status" value="1"/>
</dbReference>
<reference evidence="8 9" key="1">
    <citation type="submission" date="2016-07" db="EMBL/GenBank/DDBJ databases">
        <title>High microdiversification within the ubiquitous acI lineage of Actinobacteria.</title>
        <authorList>
            <person name="Neuenschwander S.M."/>
            <person name="Salcher M."/>
            <person name="Ghai R."/>
            <person name="Pernthaler J."/>
        </authorList>
    </citation>
    <scope>NUCLEOTIDE SEQUENCE [LARGE SCALE GENOMIC DNA]</scope>
    <source>
        <strain evidence="8">MMS-IA-56</strain>
    </source>
</reference>
<evidence type="ECO:0000256" key="1">
    <source>
        <dbReference type="ARBA" id="ARBA00004429"/>
    </source>
</evidence>
<feature type="transmembrane region" description="Helical" evidence="7">
    <location>
        <begin position="285"/>
        <end position="302"/>
    </location>
</feature>
<dbReference type="CDD" id="cd06173">
    <property type="entry name" value="MFS_MefA_like"/>
    <property type="match status" value="1"/>
</dbReference>
<evidence type="ECO:0000313" key="9">
    <source>
        <dbReference type="Proteomes" id="UP000217215"/>
    </source>
</evidence>
<gene>
    <name evidence="8" type="ORF">A1sIA56_01640</name>
</gene>
<dbReference type="PANTHER" id="PTHR23513:SF9">
    <property type="entry name" value="ENTEROBACTIN EXPORTER ENTS"/>
    <property type="match status" value="1"/>
</dbReference>
<comment type="subcellular location">
    <subcellularLocation>
        <location evidence="1">Cell inner membrane</location>
        <topology evidence="1">Multi-pass membrane protein</topology>
    </subcellularLocation>
</comment>
<evidence type="ECO:0000256" key="7">
    <source>
        <dbReference type="SAM" id="Phobius"/>
    </source>
</evidence>
<sequence>MAKFAIDLTPLKKYPDFRNLWTAGLISYFGSMITYVALPFQLKELTGSYLAVGLLGVVEIVPLIIFGLYGGVLADSVDRKKMVWATEAGALVLVLVLLGNSLLGSPKTLAIYLVAALFAVVDGLQRPSMDAMLPRLVSHEDLPAASALLSLRWQLGVIVGPTLGGVIFSTMSVSAGFVVDIGTYLLSLFFLARVRSIPPSKEAEKPSLAALLDGVRYAFKRQDLLGTYIIDLAAMTLAMPMALYPFWADDLGAPWALGFFYASITVGSVFITLTSGWTRTYRFHGRAVILAAMGWGLAVAAAGLSNSLILVLIFLTIAGAFDMVSALFRGNIWNQTIPDNFRGRLAGIELLSYSVGPLAGQLRAASMAAATSLSFSVTSGGLMCVVVVGFLAIFLPKMWKYDVETNEFAVREREIRKNRENS</sequence>
<feature type="transmembrane region" description="Helical" evidence="7">
    <location>
        <begin position="20"/>
        <end position="42"/>
    </location>
</feature>
<feature type="transmembrane region" description="Helical" evidence="7">
    <location>
        <begin position="109"/>
        <end position="125"/>
    </location>
</feature>
<dbReference type="InterPro" id="IPR010290">
    <property type="entry name" value="TM_effector"/>
</dbReference>
<dbReference type="RefSeq" id="WP_095673225.1">
    <property type="nucleotide sequence ID" value="NZ_CP016773.1"/>
</dbReference>
<keyword evidence="4 7" id="KW-0812">Transmembrane</keyword>
<evidence type="ECO:0000256" key="6">
    <source>
        <dbReference type="ARBA" id="ARBA00023136"/>
    </source>
</evidence>
<keyword evidence="5 7" id="KW-1133">Transmembrane helix</keyword>
<keyword evidence="9" id="KW-1185">Reference proteome</keyword>
<feature type="transmembrane region" description="Helical" evidence="7">
    <location>
        <begin position="373"/>
        <end position="395"/>
    </location>
</feature>
<evidence type="ECO:0000256" key="5">
    <source>
        <dbReference type="ARBA" id="ARBA00022989"/>
    </source>
</evidence>
<accession>A0A249KFQ4</accession>
<keyword evidence="6 7" id="KW-0472">Membrane</keyword>
<dbReference type="InterPro" id="IPR036259">
    <property type="entry name" value="MFS_trans_sf"/>
</dbReference>
<evidence type="ECO:0000256" key="3">
    <source>
        <dbReference type="ARBA" id="ARBA00022475"/>
    </source>
</evidence>
<protein>
    <submittedName>
        <fullName evidence="8">Major facilitator superfamily protein</fullName>
    </submittedName>
</protein>